<dbReference type="AlphaFoldDB" id="A0AAE8FZF5"/>
<sequence>MLARAVMPVVFVLGETISLGTRNRYGGRNSYVSGYAGIVLKVPQ</sequence>
<gene>
    <name evidence="1" type="ORF">D8827_07225</name>
</gene>
<dbReference type="EMBL" id="RJOO01000004">
    <property type="protein sequence ID" value="RSJ22679.1"/>
    <property type="molecule type" value="Genomic_DNA"/>
</dbReference>
<evidence type="ECO:0000313" key="1">
    <source>
        <dbReference type="EMBL" id="RSJ22679.1"/>
    </source>
</evidence>
<dbReference type="AntiFam" id="ANF00037">
    <property type="entry name" value="Overlap with RNaseP, same strand"/>
</dbReference>
<protein>
    <submittedName>
        <fullName evidence="1">Uncharacterized protein</fullName>
    </submittedName>
</protein>
<dbReference type="Proteomes" id="UP000267137">
    <property type="component" value="Unassembled WGS sequence"/>
</dbReference>
<reference evidence="1 2" key="1">
    <citation type="submission" date="2018-11" db="EMBL/GenBank/DDBJ databases">
        <title>Species Designations Belie Phenotypic and Genotypic Heterogeneity in Oral Streptococci.</title>
        <authorList>
            <person name="Velsko I."/>
        </authorList>
    </citation>
    <scope>NUCLEOTIDE SEQUENCE [LARGE SCALE GENOMIC DNA]</scope>
    <source>
        <strain evidence="1 2">KLC02</strain>
    </source>
</reference>
<comment type="caution">
    <text evidence="1">The sequence shown here is derived from an EMBL/GenBank/DDBJ whole genome shotgun (WGS) entry which is preliminary data.</text>
</comment>
<evidence type="ECO:0000313" key="2">
    <source>
        <dbReference type="Proteomes" id="UP000267137"/>
    </source>
</evidence>
<proteinExistence type="predicted"/>
<name>A0AAE8FZF5_STRIT</name>
<accession>A0AAE8FZF5</accession>
<organism evidence="1 2">
    <name type="scientific">Streptococcus intermedius</name>
    <dbReference type="NCBI Taxonomy" id="1338"/>
    <lineage>
        <taxon>Bacteria</taxon>
        <taxon>Bacillati</taxon>
        <taxon>Bacillota</taxon>
        <taxon>Bacilli</taxon>
        <taxon>Lactobacillales</taxon>
        <taxon>Streptococcaceae</taxon>
        <taxon>Streptococcus</taxon>
        <taxon>Streptococcus anginosus group</taxon>
    </lineage>
</organism>